<evidence type="ECO:0000256" key="1">
    <source>
        <dbReference type="SAM" id="MobiDB-lite"/>
    </source>
</evidence>
<keyword evidence="3" id="KW-1185">Reference proteome</keyword>
<evidence type="ECO:0000313" key="3">
    <source>
        <dbReference type="Proteomes" id="UP001359485"/>
    </source>
</evidence>
<feature type="region of interest" description="Disordered" evidence="1">
    <location>
        <begin position="1"/>
        <end position="45"/>
    </location>
</feature>
<sequence length="125" mass="14463">MEEVQGIVKSKKMDRGSGEQTKSIKGKKISEDENEVNESLQRTTRGHRKIAAVHVIAEAIDQTSGVPNPIKKKMYKQKLIKEWQKHLTTKKKLNALQRALAENLQVWTDRKHRELTQYMIQVLTD</sequence>
<comment type="caution">
    <text evidence="2">The sequence shown here is derived from an EMBL/GenBank/DDBJ whole genome shotgun (WGS) entry which is preliminary data.</text>
</comment>
<dbReference type="Proteomes" id="UP001359485">
    <property type="component" value="Unassembled WGS sequence"/>
</dbReference>
<evidence type="ECO:0000313" key="2">
    <source>
        <dbReference type="EMBL" id="KAK6631337.1"/>
    </source>
</evidence>
<dbReference type="EMBL" id="JAWJWF010000006">
    <property type="protein sequence ID" value="KAK6631337.1"/>
    <property type="molecule type" value="Genomic_DNA"/>
</dbReference>
<accession>A0ABR1AZT1</accession>
<organism evidence="2 3">
    <name type="scientific">Polyplax serrata</name>
    <name type="common">Common mouse louse</name>
    <dbReference type="NCBI Taxonomy" id="468196"/>
    <lineage>
        <taxon>Eukaryota</taxon>
        <taxon>Metazoa</taxon>
        <taxon>Ecdysozoa</taxon>
        <taxon>Arthropoda</taxon>
        <taxon>Hexapoda</taxon>
        <taxon>Insecta</taxon>
        <taxon>Pterygota</taxon>
        <taxon>Neoptera</taxon>
        <taxon>Paraneoptera</taxon>
        <taxon>Psocodea</taxon>
        <taxon>Troctomorpha</taxon>
        <taxon>Phthiraptera</taxon>
        <taxon>Anoplura</taxon>
        <taxon>Polyplacidae</taxon>
        <taxon>Polyplax</taxon>
    </lineage>
</organism>
<protein>
    <submittedName>
        <fullName evidence="2">Uncharacterized protein</fullName>
    </submittedName>
</protein>
<proteinExistence type="predicted"/>
<reference evidence="2 3" key="1">
    <citation type="submission" date="2023-09" db="EMBL/GenBank/DDBJ databases">
        <title>Genomes of two closely related lineages of the louse Polyplax serrata with different host specificities.</title>
        <authorList>
            <person name="Martinu J."/>
            <person name="Tarabai H."/>
            <person name="Stefka J."/>
            <person name="Hypsa V."/>
        </authorList>
    </citation>
    <scope>NUCLEOTIDE SEQUENCE [LARGE SCALE GENOMIC DNA]</scope>
    <source>
        <strain evidence="2">98ZLc_SE</strain>
    </source>
</reference>
<gene>
    <name evidence="2" type="ORF">RUM44_005863</name>
</gene>
<name>A0ABR1AZT1_POLSC</name>